<name>A0A5Q0TG42_9VIBR</name>
<dbReference type="AlphaFoldDB" id="A0A5Q0TG42"/>
<dbReference type="Proteomes" id="UP000348942">
    <property type="component" value="Chromosome 1"/>
</dbReference>
<evidence type="ECO:0000313" key="2">
    <source>
        <dbReference type="Proteomes" id="UP000348942"/>
    </source>
</evidence>
<dbReference type="RefSeq" id="WP_153447285.1">
    <property type="nucleotide sequence ID" value="NZ_CP045699.1"/>
</dbReference>
<accession>A0A5Q0TG42</accession>
<sequence>MQGKTCAELKSNQDTYLQLQDDMEHEEYRIANQYNITVDDIYSDFIADGNTQLQADAIDIVEQLQASYAYRAKLETEYPDALFHVVTIRTEDNNGEDIIFRQSEVLWGDKYWGKSDVLNPTDLSQAIRTISQTTEDKSVIDDMQYYHGLQCESEYDG</sequence>
<organism evidence="1 2">
    <name type="scientific">Vibrio algicola</name>
    <dbReference type="NCBI Taxonomy" id="2662262"/>
    <lineage>
        <taxon>Bacteria</taxon>
        <taxon>Pseudomonadati</taxon>
        <taxon>Pseudomonadota</taxon>
        <taxon>Gammaproteobacteria</taxon>
        <taxon>Vibrionales</taxon>
        <taxon>Vibrionaceae</taxon>
        <taxon>Vibrio</taxon>
    </lineage>
</organism>
<proteinExistence type="predicted"/>
<dbReference type="EMBL" id="CP045699">
    <property type="protein sequence ID" value="QGA65136.1"/>
    <property type="molecule type" value="Genomic_DNA"/>
</dbReference>
<evidence type="ECO:0000313" key="1">
    <source>
        <dbReference type="EMBL" id="QGA65136.1"/>
    </source>
</evidence>
<reference evidence="1 2" key="1">
    <citation type="submission" date="2019-10" db="EMBL/GenBank/DDBJ databases">
        <title>Vibrio sp. nov., isolated from Coralline algae surface.</title>
        <authorList>
            <person name="Geng Y."/>
            <person name="Zhang X."/>
        </authorList>
    </citation>
    <scope>NUCLEOTIDE SEQUENCE [LARGE SCALE GENOMIC DNA]</scope>
    <source>
        <strain evidence="1 2">SM1977</strain>
    </source>
</reference>
<keyword evidence="2" id="KW-1185">Reference proteome</keyword>
<gene>
    <name evidence="1" type="ORF">GFB47_06745</name>
</gene>
<protein>
    <submittedName>
        <fullName evidence="1">Uncharacterized protein</fullName>
    </submittedName>
</protein>